<keyword evidence="4" id="KW-0997">Cell inner membrane</keyword>
<reference evidence="10 11" key="1">
    <citation type="journal article" date="2003" name="J. Bacteriol.">
        <title>Complete genome sequence of the ammonia-oxidizing bacterium and obligate chemolithoautotroph Nitrosomonas europaea.</title>
        <authorList>
            <person name="Chain P."/>
            <person name="Lamerdin J."/>
            <person name="Larimer F."/>
            <person name="Regala W."/>
            <person name="Land M."/>
            <person name="Hauser L."/>
            <person name="Hooper A."/>
            <person name="Klotz M."/>
            <person name="Norton J."/>
            <person name="Sayavedra-Soto L."/>
            <person name="Arciero D."/>
            <person name="Hommes N."/>
            <person name="Whittaker M."/>
            <person name="Arp D."/>
        </authorList>
    </citation>
    <scope>NUCLEOTIDE SEQUENCE [LARGE SCALE GENOMIC DNA]</scope>
    <source>
        <strain evidence="11">ATCC 19718 / CIP 103999 / KCTC 2705 / NBRC 14298</strain>
    </source>
</reference>
<evidence type="ECO:0000256" key="5">
    <source>
        <dbReference type="ARBA" id="ARBA00022692"/>
    </source>
</evidence>
<dbReference type="Pfam" id="PF00528">
    <property type="entry name" value="BPD_transp_1"/>
    <property type="match status" value="1"/>
</dbReference>
<dbReference type="Proteomes" id="UP000001416">
    <property type="component" value="Chromosome"/>
</dbReference>
<feature type="transmembrane region" description="Helical" evidence="8">
    <location>
        <begin position="209"/>
        <end position="235"/>
    </location>
</feature>
<evidence type="ECO:0000313" key="11">
    <source>
        <dbReference type="Proteomes" id="UP000001416"/>
    </source>
</evidence>
<feature type="transmembrane region" description="Helical" evidence="8">
    <location>
        <begin position="306"/>
        <end position="330"/>
    </location>
</feature>
<feature type="transmembrane region" description="Helical" evidence="8">
    <location>
        <begin position="69"/>
        <end position="92"/>
    </location>
</feature>
<feature type="transmembrane region" description="Helical" evidence="8">
    <location>
        <begin position="38"/>
        <end position="57"/>
    </location>
</feature>
<dbReference type="CDD" id="cd06261">
    <property type="entry name" value="TM_PBP2"/>
    <property type="match status" value="2"/>
</dbReference>
<keyword evidence="5 8" id="KW-0812">Transmembrane</keyword>
<evidence type="ECO:0000259" key="9">
    <source>
        <dbReference type="PROSITE" id="PS50928"/>
    </source>
</evidence>
<dbReference type="PANTHER" id="PTHR43357:SF3">
    <property type="entry name" value="FE(3+)-TRANSPORT SYSTEM PERMEASE PROTEIN FBPB 2"/>
    <property type="match status" value="1"/>
</dbReference>
<gene>
    <name evidence="10" type="ordered locus">NE1030</name>
</gene>
<evidence type="ECO:0000256" key="1">
    <source>
        <dbReference type="ARBA" id="ARBA00004429"/>
    </source>
</evidence>
<feature type="transmembrane region" description="Helical" evidence="8">
    <location>
        <begin position="440"/>
        <end position="459"/>
    </location>
</feature>
<evidence type="ECO:0000256" key="7">
    <source>
        <dbReference type="ARBA" id="ARBA00023136"/>
    </source>
</evidence>
<comment type="subcellular location">
    <subcellularLocation>
        <location evidence="1">Cell inner membrane</location>
        <topology evidence="1">Multi-pass membrane protein</topology>
    </subcellularLocation>
    <subcellularLocation>
        <location evidence="8">Cell membrane</location>
        <topology evidence="8">Multi-pass membrane protein</topology>
    </subcellularLocation>
</comment>
<feature type="transmembrane region" description="Helical" evidence="8">
    <location>
        <begin position="260"/>
        <end position="286"/>
    </location>
</feature>
<name>Q82VN6_NITEU</name>
<protein>
    <submittedName>
        <fullName evidence="10">Iron transport system permease protein</fullName>
    </submittedName>
</protein>
<comment type="similarity">
    <text evidence="8">Belongs to the binding-protein-dependent transport system permease family.</text>
</comment>
<organism evidence="10 11">
    <name type="scientific">Nitrosomonas europaea (strain ATCC 19718 / CIP 103999 / KCTC 2705 / NBRC 14298)</name>
    <dbReference type="NCBI Taxonomy" id="228410"/>
    <lineage>
        <taxon>Bacteria</taxon>
        <taxon>Pseudomonadati</taxon>
        <taxon>Pseudomonadota</taxon>
        <taxon>Betaproteobacteria</taxon>
        <taxon>Nitrosomonadales</taxon>
        <taxon>Nitrosomonadaceae</taxon>
        <taxon>Nitrosomonas</taxon>
    </lineage>
</organism>
<dbReference type="KEGG" id="neu:NE1030"/>
<dbReference type="STRING" id="228410.NE1030"/>
<evidence type="ECO:0000256" key="4">
    <source>
        <dbReference type="ARBA" id="ARBA00022519"/>
    </source>
</evidence>
<dbReference type="GO" id="GO:0055085">
    <property type="term" value="P:transmembrane transport"/>
    <property type="evidence" value="ECO:0007669"/>
    <property type="project" value="InterPro"/>
</dbReference>
<proteinExistence type="inferred from homology"/>
<evidence type="ECO:0000256" key="8">
    <source>
        <dbReference type="RuleBase" id="RU363032"/>
    </source>
</evidence>
<dbReference type="InterPro" id="IPR035906">
    <property type="entry name" value="MetI-like_sf"/>
</dbReference>
<feature type="transmembrane region" description="Helical" evidence="8">
    <location>
        <begin position="175"/>
        <end position="197"/>
    </location>
</feature>
<keyword evidence="6 8" id="KW-1133">Transmembrane helix</keyword>
<keyword evidence="7 8" id="KW-0472">Membrane</keyword>
<dbReference type="TCDB" id="3.A.1.10.4">
    <property type="family name" value="the atp-binding cassette (abc) superfamily"/>
</dbReference>
<feature type="transmembrane region" description="Helical" evidence="8">
    <location>
        <begin position="118"/>
        <end position="138"/>
    </location>
</feature>
<evidence type="ECO:0000313" key="10">
    <source>
        <dbReference type="EMBL" id="CAD84941.1"/>
    </source>
</evidence>
<keyword evidence="11" id="KW-1185">Reference proteome</keyword>
<dbReference type="eggNOG" id="COG1178">
    <property type="taxonomic scope" value="Bacteria"/>
</dbReference>
<dbReference type="AlphaFoldDB" id="Q82VN6"/>
<dbReference type="SUPFAM" id="SSF161098">
    <property type="entry name" value="MetI-like"/>
    <property type="match status" value="2"/>
</dbReference>
<dbReference type="GeneID" id="87104221"/>
<feature type="domain" description="ABC transmembrane type-1" evidence="9">
    <location>
        <begin position="33"/>
        <end position="235"/>
    </location>
</feature>
<dbReference type="PhylomeDB" id="Q82VN6"/>
<dbReference type="RefSeq" id="WP_011111639.1">
    <property type="nucleotide sequence ID" value="NC_004757.1"/>
</dbReference>
<feature type="transmembrane region" description="Helical" evidence="8">
    <location>
        <begin position="495"/>
        <end position="514"/>
    </location>
</feature>
<accession>Q82VN6</accession>
<evidence type="ECO:0000256" key="3">
    <source>
        <dbReference type="ARBA" id="ARBA00022475"/>
    </source>
</evidence>
<dbReference type="EMBL" id="AL954747">
    <property type="protein sequence ID" value="CAD84941.1"/>
    <property type="molecule type" value="Genomic_DNA"/>
</dbReference>
<keyword evidence="2 8" id="KW-0813">Transport</keyword>
<dbReference type="PANTHER" id="PTHR43357">
    <property type="entry name" value="INNER MEMBRANE ABC TRANSPORTER PERMEASE PROTEIN YDCV"/>
    <property type="match status" value="1"/>
</dbReference>
<dbReference type="PROSITE" id="PS50928">
    <property type="entry name" value="ABC_TM1"/>
    <property type="match status" value="2"/>
</dbReference>
<dbReference type="GO" id="GO:0005886">
    <property type="term" value="C:plasma membrane"/>
    <property type="evidence" value="ECO:0007669"/>
    <property type="project" value="UniProtKB-SubCell"/>
</dbReference>
<dbReference type="InterPro" id="IPR000515">
    <property type="entry name" value="MetI-like"/>
</dbReference>
<feature type="transmembrane region" description="Helical" evidence="8">
    <location>
        <begin position="388"/>
        <end position="412"/>
    </location>
</feature>
<evidence type="ECO:0000256" key="2">
    <source>
        <dbReference type="ARBA" id="ARBA00022448"/>
    </source>
</evidence>
<dbReference type="FunFam" id="1.10.3720.10:FF:000088">
    <property type="entry name" value="Iron(III) ABC transporter, permease protein"/>
    <property type="match status" value="1"/>
</dbReference>
<evidence type="ECO:0000256" key="6">
    <source>
        <dbReference type="ARBA" id="ARBA00022989"/>
    </source>
</evidence>
<keyword evidence="3" id="KW-1003">Cell membrane</keyword>
<sequence length="519" mass="57938">MVLVPVCVVFASFLSPDDEIWQHLISTTLPSLLTNTLWLSLGVIVGTSLLGVSLAWFTSVYRFPGYRFFSWALFLPLAIPAYVIAFVALGTFDYTGPVQTSLRHWFNSDLLWFPDIRSGPGVAIVMTLAFYPYVYLLSRDAFLTQGKRLLEVAQSLGFTRQQGFFRVVLPMARPWIVAGIMLALMETLADFGTVSIFNYDTFTTAIYKTWFGMFSLSTASQLASLLILIVLVIIMTEQRFRLRMRFSESRKSARVERIPLTGWQAMAVTGFAGTVLFFAFALPIIQLGIWAMDALTIGLDQRYLEFAWHSILLSVLAALITCLVAAMLAYAARLHSDGYTRFAIRLTTVGYALPGAVLAVGIFIPMAWLDNLLSDWIENISGVETGLLIQGTLTVMLVAYMTRFLAVSYFPLESALQRVTRSIDEAAAGFGVTGWSMLRMIYFPMLKSSLFTAATLVFVDVMKEMPITLMTRPFDWDTLAVRIFSLTSEGQWDQAALPALTLILTGLIPIILLIRHSET</sequence>
<feature type="domain" description="ABC transmembrane type-1" evidence="9">
    <location>
        <begin position="307"/>
        <end position="513"/>
    </location>
</feature>
<feature type="transmembrane region" description="Helical" evidence="8">
    <location>
        <begin position="342"/>
        <end position="368"/>
    </location>
</feature>
<dbReference type="HOGENOM" id="CLU_021838_0_2_4"/>
<dbReference type="Gene3D" id="1.10.3720.10">
    <property type="entry name" value="MetI-like"/>
    <property type="match status" value="2"/>
</dbReference>